<evidence type="ECO:0000313" key="1">
    <source>
        <dbReference type="EMBL" id="GAB0196074.1"/>
    </source>
</evidence>
<sequence>MKTIRGPEYLSYEDRLRELGLFSLEKRGLWGDLRAAFQYLKGPTGRLERDCLQGHGVIGQGLGEYGPPGIG</sequence>
<evidence type="ECO:0000313" key="2">
    <source>
        <dbReference type="Proteomes" id="UP001623348"/>
    </source>
</evidence>
<accession>A0ABC9XFP4</accession>
<dbReference type="EMBL" id="BAAFJT010000014">
    <property type="protein sequence ID" value="GAB0196074.1"/>
    <property type="molecule type" value="Genomic_DNA"/>
</dbReference>
<gene>
    <name evidence="1" type="ORF">GRJ2_002072700</name>
</gene>
<reference evidence="1 2" key="1">
    <citation type="submission" date="2024-06" db="EMBL/GenBank/DDBJ databases">
        <title>The draft genome of Grus japonensis, version 3.</title>
        <authorList>
            <person name="Nabeshima K."/>
            <person name="Suzuki S."/>
            <person name="Onuma M."/>
        </authorList>
    </citation>
    <scope>NUCLEOTIDE SEQUENCE [LARGE SCALE GENOMIC DNA]</scope>
    <source>
        <strain evidence="1 2">451A</strain>
    </source>
</reference>
<proteinExistence type="predicted"/>
<keyword evidence="2" id="KW-1185">Reference proteome</keyword>
<dbReference type="AlphaFoldDB" id="A0ABC9XFP4"/>
<protein>
    <submittedName>
        <fullName evidence="1">E3 ubiquitin-protein ligase makorin-1</fullName>
    </submittedName>
</protein>
<name>A0ABC9XFP4_GRUJA</name>
<comment type="caution">
    <text evidence="1">The sequence shown here is derived from an EMBL/GenBank/DDBJ whole genome shotgun (WGS) entry which is preliminary data.</text>
</comment>
<dbReference type="Proteomes" id="UP001623348">
    <property type="component" value="Unassembled WGS sequence"/>
</dbReference>
<organism evidence="1 2">
    <name type="scientific">Grus japonensis</name>
    <name type="common">Japanese crane</name>
    <name type="synonym">Red-crowned crane</name>
    <dbReference type="NCBI Taxonomy" id="30415"/>
    <lineage>
        <taxon>Eukaryota</taxon>
        <taxon>Metazoa</taxon>
        <taxon>Chordata</taxon>
        <taxon>Craniata</taxon>
        <taxon>Vertebrata</taxon>
        <taxon>Euteleostomi</taxon>
        <taxon>Archelosauria</taxon>
        <taxon>Archosauria</taxon>
        <taxon>Dinosauria</taxon>
        <taxon>Saurischia</taxon>
        <taxon>Theropoda</taxon>
        <taxon>Coelurosauria</taxon>
        <taxon>Aves</taxon>
        <taxon>Neognathae</taxon>
        <taxon>Neoaves</taxon>
        <taxon>Gruiformes</taxon>
        <taxon>Gruidae</taxon>
        <taxon>Grus</taxon>
    </lineage>
</organism>